<name>A0A0P9F4E2_9ARCH</name>
<protein>
    <submittedName>
        <fullName evidence="1">Antibiotic biosynthesis monooxygenase</fullName>
    </submittedName>
</protein>
<dbReference type="AlphaFoldDB" id="A0A0P9F4E2"/>
<dbReference type="PATRIC" id="fig|507754.4.peg.601"/>
<keyword evidence="1" id="KW-0560">Oxidoreductase</keyword>
<gene>
    <name evidence="1" type="ORF">SE19_04965</name>
</gene>
<dbReference type="GO" id="GO:0004497">
    <property type="term" value="F:monooxygenase activity"/>
    <property type="evidence" value="ECO:0007669"/>
    <property type="project" value="UniProtKB-KW"/>
</dbReference>
<organism evidence="1 2">
    <name type="scientific">Acidiplasma aeolicum</name>
    <dbReference type="NCBI Taxonomy" id="507754"/>
    <lineage>
        <taxon>Archaea</taxon>
        <taxon>Methanobacteriati</taxon>
        <taxon>Thermoplasmatota</taxon>
        <taxon>Thermoplasmata</taxon>
        <taxon>Thermoplasmatales</taxon>
        <taxon>Ferroplasmaceae</taxon>
        <taxon>Acidiplasma</taxon>
    </lineage>
</organism>
<evidence type="ECO:0000313" key="1">
    <source>
        <dbReference type="EMBL" id="KPV46563.1"/>
    </source>
</evidence>
<proteinExistence type="predicted"/>
<feature type="non-terminal residue" evidence="1">
    <location>
        <position position="1"/>
    </location>
</feature>
<keyword evidence="1" id="KW-0503">Monooxygenase</keyword>
<sequence>DIDSFKNFLKMKEYNQTVDYGKTILESMPRHKIFGESKE</sequence>
<evidence type="ECO:0000313" key="2">
    <source>
        <dbReference type="Proteomes" id="UP000050515"/>
    </source>
</evidence>
<dbReference type="EMBL" id="LJCQ01000221">
    <property type="protein sequence ID" value="KPV46563.1"/>
    <property type="molecule type" value="Genomic_DNA"/>
</dbReference>
<dbReference type="Proteomes" id="UP000050515">
    <property type="component" value="Unassembled WGS sequence"/>
</dbReference>
<accession>A0A0P9F4E2</accession>
<reference evidence="1 2" key="1">
    <citation type="submission" date="2015-09" db="EMBL/GenBank/DDBJ databases">
        <title>Draft genome sequence of Acidiplasma aeolicum DSM 18409.</title>
        <authorList>
            <person name="Hemp J."/>
        </authorList>
    </citation>
    <scope>NUCLEOTIDE SEQUENCE [LARGE SCALE GENOMIC DNA]</scope>
    <source>
        <strain evidence="1 2">V</strain>
    </source>
</reference>
<comment type="caution">
    <text evidence="1">The sequence shown here is derived from an EMBL/GenBank/DDBJ whole genome shotgun (WGS) entry which is preliminary data.</text>
</comment>